<evidence type="ECO:0008006" key="4">
    <source>
        <dbReference type="Google" id="ProtNLM"/>
    </source>
</evidence>
<dbReference type="Proteomes" id="UP001320170">
    <property type="component" value="Unassembled WGS sequence"/>
</dbReference>
<comment type="caution">
    <text evidence="2">The sequence shown here is derived from an EMBL/GenBank/DDBJ whole genome shotgun (WGS) entry which is preliminary data.</text>
</comment>
<protein>
    <recommendedName>
        <fullName evidence="4">SH2 domain-containing protein</fullName>
    </recommendedName>
</protein>
<organism evidence="2 3">
    <name type="scientific">Legionella resiliens</name>
    <dbReference type="NCBI Taxonomy" id="2905958"/>
    <lineage>
        <taxon>Bacteria</taxon>
        <taxon>Pseudomonadati</taxon>
        <taxon>Pseudomonadota</taxon>
        <taxon>Gammaproteobacteria</taxon>
        <taxon>Legionellales</taxon>
        <taxon>Legionellaceae</taxon>
        <taxon>Legionella</taxon>
    </lineage>
</organism>
<dbReference type="RefSeq" id="WP_232890498.1">
    <property type="nucleotide sequence ID" value="NZ_JAJSPM010000004.1"/>
</dbReference>
<dbReference type="InterPro" id="IPR013083">
    <property type="entry name" value="Znf_RING/FYVE/PHD"/>
</dbReference>
<name>A0ABS8X2Q8_9GAMM</name>
<dbReference type="SUPFAM" id="SSF57850">
    <property type="entry name" value="RING/U-box"/>
    <property type="match status" value="1"/>
</dbReference>
<sequence length="451" mass="51431">MQSPEEIREALRQQMAQNNESGTGVDSSFSDAELDAIAAKKLKSREHDNDASLGWEISKKKAKKIFKLEDKGPILIFKRQITPDAENILLSFENMLRNKPDGYWLIRESRQFGMISVTYKQAGKINHARFAFVGENWKEVGGDDLVNYSRPDSYQRIMRENIKEKCEELLKQIFTTIGLEKTNILIPTARQASTAPEYSGYCDIYQVYVKVGAGREVVYGNPLEALNNVELILNTILADLKGPREEENESNSALAFLKEYNLPNITPEELTQHFRQPKPFKSGDHLQEVIQLKDQFAEWLEKCGLRDNLFCPVTQELFLEPYYLTETGQVYDADGIFHHDKLLDKCPLTQTPIDEYPTHCKGYRSKLKLCLFKFLEAVQLVQDPEQQQQIEQASKEEQEVLSERAIAGTTRNSNFSPAFFTSTPSLREGNSTETSCAETDNTDQKHGTFGL</sequence>
<dbReference type="SUPFAM" id="SSF55550">
    <property type="entry name" value="SH2 domain"/>
    <property type="match status" value="1"/>
</dbReference>
<dbReference type="InterPro" id="IPR036860">
    <property type="entry name" value="SH2_dom_sf"/>
</dbReference>
<keyword evidence="3" id="KW-1185">Reference proteome</keyword>
<reference evidence="2 3" key="1">
    <citation type="journal article" date="2024" name="Pathogens">
        <title>Characterization of a Novel Species of Legionella Isolated from a Healthcare Facility: Legionella resiliens sp. nov.</title>
        <authorList>
            <person name="Cristino S."/>
            <person name="Pascale M.R."/>
            <person name="Marino F."/>
            <person name="Derelitto C."/>
            <person name="Salaris S."/>
            <person name="Orsini M."/>
            <person name="Squarzoni S."/>
            <person name="Grottola A."/>
            <person name="Girolamini L."/>
        </authorList>
    </citation>
    <scope>NUCLEOTIDE SEQUENCE [LARGE SCALE GENOMIC DNA]</scope>
    <source>
        <strain evidence="2 3">8cVS16</strain>
    </source>
</reference>
<feature type="compositionally biased region" description="Polar residues" evidence="1">
    <location>
        <begin position="417"/>
        <end position="439"/>
    </location>
</feature>
<proteinExistence type="predicted"/>
<accession>A0ABS8X2Q8</accession>
<feature type="region of interest" description="Disordered" evidence="1">
    <location>
        <begin position="417"/>
        <end position="451"/>
    </location>
</feature>
<evidence type="ECO:0000256" key="1">
    <source>
        <dbReference type="SAM" id="MobiDB-lite"/>
    </source>
</evidence>
<dbReference type="EMBL" id="JAJTND010000003">
    <property type="protein sequence ID" value="MCE3531750.1"/>
    <property type="molecule type" value="Genomic_DNA"/>
</dbReference>
<dbReference type="Gene3D" id="3.30.505.10">
    <property type="entry name" value="SH2 domain"/>
    <property type="match status" value="1"/>
</dbReference>
<feature type="compositionally biased region" description="Basic and acidic residues" evidence="1">
    <location>
        <begin position="442"/>
        <end position="451"/>
    </location>
</feature>
<gene>
    <name evidence="2" type="ORF">LXO92_05085</name>
</gene>
<evidence type="ECO:0000313" key="3">
    <source>
        <dbReference type="Proteomes" id="UP001320170"/>
    </source>
</evidence>
<evidence type="ECO:0000313" key="2">
    <source>
        <dbReference type="EMBL" id="MCE3531750.1"/>
    </source>
</evidence>
<dbReference type="Gene3D" id="3.30.40.10">
    <property type="entry name" value="Zinc/RING finger domain, C3HC4 (zinc finger)"/>
    <property type="match status" value="1"/>
</dbReference>